<evidence type="ECO:0000256" key="1">
    <source>
        <dbReference type="ARBA" id="ARBA00008315"/>
    </source>
</evidence>
<dbReference type="InterPro" id="IPR029488">
    <property type="entry name" value="Hmw/CFAP97"/>
</dbReference>
<name>A0A1R2CUW6_9CILI</name>
<dbReference type="Pfam" id="PF13879">
    <property type="entry name" value="Hmw_CFAP97"/>
    <property type="match status" value="1"/>
</dbReference>
<dbReference type="OrthoDB" id="2163395at2759"/>
<dbReference type="PANTHER" id="PTHR23035">
    <property type="entry name" value="CILIA- AND FLAGELLA-ASSOCIATED PROTEIN 97-RELATED"/>
    <property type="match status" value="1"/>
</dbReference>
<evidence type="ECO:0000313" key="4">
    <source>
        <dbReference type="Proteomes" id="UP000187209"/>
    </source>
</evidence>
<dbReference type="InterPro" id="IPR038791">
    <property type="entry name" value="Cfap97/Hemingway"/>
</dbReference>
<sequence>MWCAGIKKNEDIQVIKEHSSHKNRLLTIKPRTNTNSPKKMPHLQNKIRNRSIKNNSILTIHTQNQILLQKMMEINSRTPKFQENEDSTTSARSLNINTRTQFMNKITEENQQMLNRLQTIKSSYSTKKWDRDYQYKRYLSQKLSENSRRIPRVSSLGGPSYEVSKTPTSRPDTGSLKYQRPSTSTSTRIKQSYFEI</sequence>
<comment type="caution">
    <text evidence="3">The sequence shown here is derived from an EMBL/GenBank/DDBJ whole genome shotgun (WGS) entry which is preliminary data.</text>
</comment>
<evidence type="ECO:0000313" key="3">
    <source>
        <dbReference type="EMBL" id="OMJ92753.1"/>
    </source>
</evidence>
<feature type="compositionally biased region" description="Polar residues" evidence="2">
    <location>
        <begin position="163"/>
        <end position="172"/>
    </location>
</feature>
<organism evidence="3 4">
    <name type="scientific">Stentor coeruleus</name>
    <dbReference type="NCBI Taxonomy" id="5963"/>
    <lineage>
        <taxon>Eukaryota</taxon>
        <taxon>Sar</taxon>
        <taxon>Alveolata</taxon>
        <taxon>Ciliophora</taxon>
        <taxon>Postciliodesmatophora</taxon>
        <taxon>Heterotrichea</taxon>
        <taxon>Heterotrichida</taxon>
        <taxon>Stentoridae</taxon>
        <taxon>Stentor</taxon>
    </lineage>
</organism>
<keyword evidence="4" id="KW-1185">Reference proteome</keyword>
<dbReference type="AlphaFoldDB" id="A0A1R2CUW6"/>
<feature type="region of interest" description="Disordered" evidence="2">
    <location>
        <begin position="147"/>
        <end position="191"/>
    </location>
</feature>
<evidence type="ECO:0008006" key="5">
    <source>
        <dbReference type="Google" id="ProtNLM"/>
    </source>
</evidence>
<dbReference type="EMBL" id="MPUH01000055">
    <property type="protein sequence ID" value="OMJ92753.1"/>
    <property type="molecule type" value="Genomic_DNA"/>
</dbReference>
<dbReference type="Proteomes" id="UP000187209">
    <property type="component" value="Unassembled WGS sequence"/>
</dbReference>
<evidence type="ECO:0000256" key="2">
    <source>
        <dbReference type="SAM" id="MobiDB-lite"/>
    </source>
</evidence>
<accession>A0A1R2CUW6</accession>
<reference evidence="3 4" key="1">
    <citation type="submission" date="2016-11" db="EMBL/GenBank/DDBJ databases">
        <title>The macronuclear genome of Stentor coeruleus: a giant cell with tiny introns.</title>
        <authorList>
            <person name="Slabodnick M."/>
            <person name="Ruby J.G."/>
            <person name="Reiff S.B."/>
            <person name="Swart E.C."/>
            <person name="Gosai S."/>
            <person name="Prabakaran S."/>
            <person name="Witkowska E."/>
            <person name="Larue G.E."/>
            <person name="Fisher S."/>
            <person name="Freeman R.M."/>
            <person name="Gunawardena J."/>
            <person name="Chu W."/>
            <person name="Stover N.A."/>
            <person name="Gregory B.D."/>
            <person name="Nowacki M."/>
            <person name="Derisi J."/>
            <person name="Roy S.W."/>
            <person name="Marshall W.F."/>
            <person name="Sood P."/>
        </authorList>
    </citation>
    <scope>NUCLEOTIDE SEQUENCE [LARGE SCALE GENOMIC DNA]</scope>
    <source>
        <strain evidence="3">WM001</strain>
    </source>
</reference>
<feature type="compositionally biased region" description="Polar residues" evidence="2">
    <location>
        <begin position="180"/>
        <end position="190"/>
    </location>
</feature>
<gene>
    <name evidence="3" type="ORF">SteCoe_4381</name>
</gene>
<comment type="similarity">
    <text evidence="1">Belongs to the CFAP97 family.</text>
</comment>
<dbReference type="PANTHER" id="PTHR23035:SF2">
    <property type="entry name" value="KIAA1430 HOMOLOGUE"/>
    <property type="match status" value="1"/>
</dbReference>
<protein>
    <recommendedName>
        <fullName evidence="5">Cilia- and flagella-associated protein 97</fullName>
    </recommendedName>
</protein>
<proteinExistence type="inferred from homology"/>